<feature type="compositionally biased region" description="Basic and acidic residues" evidence="1">
    <location>
        <begin position="200"/>
        <end position="222"/>
    </location>
</feature>
<reference evidence="5" key="1">
    <citation type="submission" date="2016-10" db="EMBL/GenBank/DDBJ databases">
        <authorList>
            <person name="Varghese N."/>
            <person name="Submissions S."/>
        </authorList>
    </citation>
    <scope>NUCLEOTIDE SEQUENCE [LARGE SCALE GENOMIC DNA]</scope>
    <source>
        <strain evidence="5">NLAE-zl-G277</strain>
    </source>
</reference>
<dbReference type="RefSeq" id="WP_092370590.1">
    <property type="nucleotide sequence ID" value="NZ_DAINWJ010000053.1"/>
</dbReference>
<dbReference type="Pfam" id="PF09967">
    <property type="entry name" value="DUF2201"/>
    <property type="match status" value="1"/>
</dbReference>
<evidence type="ECO:0000259" key="2">
    <source>
        <dbReference type="Pfam" id="PF09967"/>
    </source>
</evidence>
<organism evidence="4 5">
    <name type="scientific">Enterocloster lavalensis</name>
    <dbReference type="NCBI Taxonomy" id="460384"/>
    <lineage>
        <taxon>Bacteria</taxon>
        <taxon>Bacillati</taxon>
        <taxon>Bacillota</taxon>
        <taxon>Clostridia</taxon>
        <taxon>Lachnospirales</taxon>
        <taxon>Lachnospiraceae</taxon>
        <taxon>Enterocloster</taxon>
    </lineage>
</organism>
<accession>A0A1I0K1V9</accession>
<feature type="region of interest" description="Disordered" evidence="1">
    <location>
        <begin position="441"/>
        <end position="463"/>
    </location>
</feature>
<evidence type="ECO:0000313" key="5">
    <source>
        <dbReference type="Proteomes" id="UP000198508"/>
    </source>
</evidence>
<name>A0A1I0K1V9_9FIRM</name>
<dbReference type="PANTHER" id="PTHR38730:SF1">
    <property type="entry name" value="SLL7028 PROTEIN"/>
    <property type="match status" value="1"/>
</dbReference>
<gene>
    <name evidence="4" type="ORF">SAMN05216313_14033</name>
</gene>
<dbReference type="EMBL" id="FOIM01000040">
    <property type="protein sequence ID" value="SEU16720.1"/>
    <property type="molecule type" value="Genomic_DNA"/>
</dbReference>
<dbReference type="STRING" id="460384.SAMN05216313_14033"/>
<dbReference type="GeneID" id="93281100"/>
<dbReference type="Proteomes" id="UP000198508">
    <property type="component" value="Unassembled WGS sequence"/>
</dbReference>
<proteinExistence type="predicted"/>
<sequence>MIDPTRDRQLRELEEVNLCAQILYQARNELYLNMRFLDIPLSSLGFEAEWGLNGIRTDGFNIYYGPDWLTGLYGQGRVRVNRAYLHMLFHCLFGHLDGRGEREISDWNLACDIAMESVLDGLYQKCTHVQPGAFRRETYLRIRKMLNQEVLTAQGVYKALVEMKTDDRRRGQLQREFYVDDHSRWEEPQPPRQVRNRQNKWKDNRERMQTEMETGSKDASEDNRSLLDELEVENRERYDYRQFLRRFAVLKEEIQVDMDSFDYAFYTYGLSLYGNMPLVEPQESREVYRVEDFAVVIDTSMSCSGELVQRFLEETYDVLSQSESFFRRVNVHVIQCDDQIRSDVVITRAEDLADYMEHLTLKGLGGTDFRPAFDYVNGLRAAGAFSRLRGLIYFTDGKGIYPVQAPPYDTAFVFVKDQYSDESVPPWAMKVILEADDLLEKGQNEPETGNMGLLQKEEQERMT</sequence>
<feature type="region of interest" description="Disordered" evidence="1">
    <location>
        <begin position="185"/>
        <end position="222"/>
    </location>
</feature>
<evidence type="ECO:0000313" key="4">
    <source>
        <dbReference type="EMBL" id="SEU16720.1"/>
    </source>
</evidence>
<evidence type="ECO:0000259" key="3">
    <source>
        <dbReference type="Pfam" id="PF13203"/>
    </source>
</evidence>
<protein>
    <submittedName>
        <fullName evidence="4">Predicted metal-dependent peptidase</fullName>
    </submittedName>
</protein>
<dbReference type="SUPFAM" id="SSF53300">
    <property type="entry name" value="vWA-like"/>
    <property type="match status" value="1"/>
</dbReference>
<dbReference type="InterPro" id="IPR018698">
    <property type="entry name" value="VWA-like_dom"/>
</dbReference>
<dbReference type="CDD" id="cd00198">
    <property type="entry name" value="vWFA"/>
    <property type="match status" value="1"/>
</dbReference>
<keyword evidence="5" id="KW-1185">Reference proteome</keyword>
<dbReference type="AlphaFoldDB" id="A0A1I0K1V9"/>
<dbReference type="InterPro" id="IPR036465">
    <property type="entry name" value="vWFA_dom_sf"/>
</dbReference>
<dbReference type="Pfam" id="PF13203">
    <property type="entry name" value="DUF2201_N"/>
    <property type="match status" value="1"/>
</dbReference>
<evidence type="ECO:0000256" key="1">
    <source>
        <dbReference type="SAM" id="MobiDB-lite"/>
    </source>
</evidence>
<feature type="domain" description="VWA-like" evidence="2">
    <location>
        <begin position="294"/>
        <end position="432"/>
    </location>
</feature>
<feature type="domain" description="Putative metallopeptidase" evidence="3">
    <location>
        <begin position="25"/>
        <end position="235"/>
    </location>
</feature>
<dbReference type="InterPro" id="IPR025154">
    <property type="entry name" value="Put_metallopeptidase_dom"/>
</dbReference>
<dbReference type="PANTHER" id="PTHR38730">
    <property type="entry name" value="SLL7028 PROTEIN"/>
    <property type="match status" value="1"/>
</dbReference>